<gene>
    <name evidence="1" type="ORF">LS74_001750</name>
</gene>
<accession>A0A4U8T2D6</accession>
<dbReference type="AlphaFoldDB" id="A0A4U8T2D6"/>
<dbReference type="EMBL" id="JRPE02000002">
    <property type="protein sequence ID" value="TLD93474.1"/>
    <property type="molecule type" value="Genomic_DNA"/>
</dbReference>
<reference evidence="1 2" key="1">
    <citation type="journal article" date="2014" name="Genome Announc.">
        <title>Draft genome sequences of eight enterohepatic helicobacter species isolated from both laboratory and wild rodents.</title>
        <authorList>
            <person name="Sheh A."/>
            <person name="Shen Z."/>
            <person name="Fox J.G."/>
        </authorList>
    </citation>
    <scope>NUCLEOTIDE SEQUENCE [LARGE SCALE GENOMIC DNA]</scope>
    <source>
        <strain evidence="1 2">MIT 96-1001</strain>
    </source>
</reference>
<evidence type="ECO:0000313" key="2">
    <source>
        <dbReference type="Proteomes" id="UP000029921"/>
    </source>
</evidence>
<protein>
    <submittedName>
        <fullName evidence="1">Uncharacterized protein</fullName>
    </submittedName>
</protein>
<keyword evidence="2" id="KW-1185">Reference proteome</keyword>
<dbReference type="Proteomes" id="UP000029921">
    <property type="component" value="Unassembled WGS sequence"/>
</dbReference>
<dbReference type="RefSeq" id="WP_034588948.1">
    <property type="nucleotide sequence ID" value="NZ_JRPE02000002.1"/>
</dbReference>
<evidence type="ECO:0000313" key="1">
    <source>
        <dbReference type="EMBL" id="TLD93474.1"/>
    </source>
</evidence>
<organism evidence="1 2">
    <name type="scientific">Helicobacter magdeburgensis</name>
    <dbReference type="NCBI Taxonomy" id="471858"/>
    <lineage>
        <taxon>Bacteria</taxon>
        <taxon>Pseudomonadati</taxon>
        <taxon>Campylobacterota</taxon>
        <taxon>Epsilonproteobacteria</taxon>
        <taxon>Campylobacterales</taxon>
        <taxon>Helicobacteraceae</taxon>
        <taxon>Helicobacter</taxon>
    </lineage>
</organism>
<sequence>MKIELGEKLKVLAEANDGFADRINQEIEDMSKLKDYIWNASYDESIGFTKNDNTFLVETFTYTRPNNRLACELILSQILTRIDKYGDIHTSKSLMIESYSFEVHYGDKGASKALGYAWHVAESFVETLRDR</sequence>
<comment type="caution">
    <text evidence="1">The sequence shown here is derived from an EMBL/GenBank/DDBJ whole genome shotgun (WGS) entry which is preliminary data.</text>
</comment>
<proteinExistence type="predicted"/>
<name>A0A4U8T2D6_9HELI</name>